<organism evidence="2 3">
    <name type="scientific">Streptomyces lannensis</name>
    <dbReference type="NCBI Taxonomy" id="766498"/>
    <lineage>
        <taxon>Bacteria</taxon>
        <taxon>Bacillati</taxon>
        <taxon>Actinomycetota</taxon>
        <taxon>Actinomycetes</taxon>
        <taxon>Kitasatosporales</taxon>
        <taxon>Streptomycetaceae</taxon>
        <taxon>Streptomyces</taxon>
    </lineage>
</organism>
<evidence type="ECO:0000313" key="3">
    <source>
        <dbReference type="Proteomes" id="UP001501563"/>
    </source>
</evidence>
<dbReference type="Proteomes" id="UP001501563">
    <property type="component" value="Unassembled WGS sequence"/>
</dbReference>
<protein>
    <submittedName>
        <fullName evidence="2">Uncharacterized protein</fullName>
    </submittedName>
</protein>
<accession>A0ABP7JZB6</accession>
<comment type="caution">
    <text evidence="2">The sequence shown here is derived from an EMBL/GenBank/DDBJ whole genome shotgun (WGS) entry which is preliminary data.</text>
</comment>
<dbReference type="EMBL" id="BAAAZA010000006">
    <property type="protein sequence ID" value="GAA3860167.1"/>
    <property type="molecule type" value="Genomic_DNA"/>
</dbReference>
<feature type="region of interest" description="Disordered" evidence="1">
    <location>
        <begin position="1"/>
        <end position="26"/>
    </location>
</feature>
<evidence type="ECO:0000256" key="1">
    <source>
        <dbReference type="SAM" id="MobiDB-lite"/>
    </source>
</evidence>
<gene>
    <name evidence="2" type="ORF">GCM10022207_24750</name>
</gene>
<name>A0ABP7JZB6_9ACTN</name>
<evidence type="ECO:0000313" key="2">
    <source>
        <dbReference type="EMBL" id="GAA3860167.1"/>
    </source>
</evidence>
<sequence length="45" mass="4459">MNGLKNPPEAVGSGVARDGRGPPVPRVHDEAAVQVEAGLPGLDAG</sequence>
<proteinExistence type="predicted"/>
<keyword evidence="3" id="KW-1185">Reference proteome</keyword>
<dbReference type="RefSeq" id="WP_345547890.1">
    <property type="nucleotide sequence ID" value="NZ_BAAAZA010000006.1"/>
</dbReference>
<reference evidence="3" key="1">
    <citation type="journal article" date="2019" name="Int. J. Syst. Evol. Microbiol.">
        <title>The Global Catalogue of Microorganisms (GCM) 10K type strain sequencing project: providing services to taxonomists for standard genome sequencing and annotation.</title>
        <authorList>
            <consortium name="The Broad Institute Genomics Platform"/>
            <consortium name="The Broad Institute Genome Sequencing Center for Infectious Disease"/>
            <person name="Wu L."/>
            <person name="Ma J."/>
        </authorList>
    </citation>
    <scope>NUCLEOTIDE SEQUENCE [LARGE SCALE GENOMIC DNA]</scope>
    <source>
        <strain evidence="3">JCM 16578</strain>
    </source>
</reference>